<gene>
    <name evidence="2" type="ORF">MNBD_NITROSPIRAE01-1149</name>
</gene>
<reference evidence="2" key="1">
    <citation type="submission" date="2018-06" db="EMBL/GenBank/DDBJ databases">
        <authorList>
            <person name="Zhirakovskaya E."/>
        </authorList>
    </citation>
    <scope>NUCLEOTIDE SEQUENCE</scope>
</reference>
<accession>A0A3B1CQ50</accession>
<keyword evidence="1" id="KW-1133">Transmembrane helix</keyword>
<keyword evidence="1" id="KW-0812">Transmembrane</keyword>
<feature type="transmembrane region" description="Helical" evidence="1">
    <location>
        <begin position="86"/>
        <end position="107"/>
    </location>
</feature>
<dbReference type="AlphaFoldDB" id="A0A3B1CQ50"/>
<proteinExistence type="predicted"/>
<sequence>MAQNTSSSPAGSIKSKTPYDLMALGILMILAGLIDISIILKNPDYEMPIFGMKLPGKAGWYFILIVFPTFHFIAGYGAFMARKWAYYLYVLPTLYIIASAAVSRIILEPPHRIRTTILLTMPIFLIYLYWRRKHFRR</sequence>
<evidence type="ECO:0000313" key="2">
    <source>
        <dbReference type="EMBL" id="VAX32686.1"/>
    </source>
</evidence>
<organism evidence="2">
    <name type="scientific">hydrothermal vent metagenome</name>
    <dbReference type="NCBI Taxonomy" id="652676"/>
    <lineage>
        <taxon>unclassified sequences</taxon>
        <taxon>metagenomes</taxon>
        <taxon>ecological metagenomes</taxon>
    </lineage>
</organism>
<evidence type="ECO:0000256" key="1">
    <source>
        <dbReference type="SAM" id="Phobius"/>
    </source>
</evidence>
<protein>
    <recommendedName>
        <fullName evidence="3">DUF2127 domain-containing protein</fullName>
    </recommendedName>
</protein>
<feature type="transmembrane region" description="Helical" evidence="1">
    <location>
        <begin position="60"/>
        <end position="79"/>
    </location>
</feature>
<keyword evidence="1" id="KW-0472">Membrane</keyword>
<name>A0A3B1CQ50_9ZZZZ</name>
<feature type="transmembrane region" description="Helical" evidence="1">
    <location>
        <begin position="21"/>
        <end position="40"/>
    </location>
</feature>
<evidence type="ECO:0008006" key="3">
    <source>
        <dbReference type="Google" id="ProtNLM"/>
    </source>
</evidence>
<feature type="transmembrane region" description="Helical" evidence="1">
    <location>
        <begin position="113"/>
        <end position="130"/>
    </location>
</feature>
<dbReference type="EMBL" id="UOGF01000094">
    <property type="protein sequence ID" value="VAX32686.1"/>
    <property type="molecule type" value="Genomic_DNA"/>
</dbReference>